<gene>
    <name evidence="3" type="primary">mlhB_2</name>
    <name evidence="3" type="ORF">ACH61_02439</name>
</gene>
<dbReference type="SUPFAM" id="SSF53474">
    <property type="entry name" value="alpha/beta-Hydrolases"/>
    <property type="match status" value="1"/>
</dbReference>
<dbReference type="Gene3D" id="3.40.50.1820">
    <property type="entry name" value="alpha/beta hydrolase"/>
    <property type="match status" value="1"/>
</dbReference>
<keyword evidence="1 3" id="KW-0378">Hydrolase</keyword>
<dbReference type="PATRIC" id="fig|1671680.3.peg.2608"/>
<protein>
    <submittedName>
        <fullName evidence="3">Monoterpene epsilon-lactone hydrolase</fullName>
        <ecNumber evidence="3">3.1.1.83</ecNumber>
    </submittedName>
</protein>
<dbReference type="RefSeq" id="WP_161489658.1">
    <property type="nucleotide sequence ID" value="NZ_LIIN01000098.1"/>
</dbReference>
<name>A0A166HE58_9MICO</name>
<organism evidence="3 4">
    <name type="scientific">Rathayibacter tanaceti</name>
    <dbReference type="NCBI Taxonomy" id="1671680"/>
    <lineage>
        <taxon>Bacteria</taxon>
        <taxon>Bacillati</taxon>
        <taxon>Actinomycetota</taxon>
        <taxon>Actinomycetes</taxon>
        <taxon>Micrococcales</taxon>
        <taxon>Microbacteriaceae</taxon>
        <taxon>Rathayibacter</taxon>
    </lineage>
</organism>
<proteinExistence type="predicted"/>
<dbReference type="InterPro" id="IPR050300">
    <property type="entry name" value="GDXG_lipolytic_enzyme"/>
</dbReference>
<comment type="caution">
    <text evidence="3">The sequence shown here is derived from an EMBL/GenBank/DDBJ whole genome shotgun (WGS) entry which is preliminary data.</text>
</comment>
<evidence type="ECO:0000256" key="1">
    <source>
        <dbReference type="ARBA" id="ARBA00022801"/>
    </source>
</evidence>
<dbReference type="PANTHER" id="PTHR48081:SF8">
    <property type="entry name" value="ALPHA_BETA HYDROLASE FOLD-3 DOMAIN-CONTAINING PROTEIN-RELATED"/>
    <property type="match status" value="1"/>
</dbReference>
<sequence length="231" mass="24009">MLRISPPAETAGPVLYLHGGAWAAEIRAGHWTFLATLARLTGRAFVVPIYPLVPRATHADHLPVLTSLWSSITATSPAALMGDSAGATIALNLLRALPEGAARPESTILLSPTLDLTVSHPGIAAVAPRDPLLKAEHLRALAALYAGEDGVNSPAVNPMASDLAGLGSVTVFTGTRDILNPDAHRFAERAATAPGTSVDVIESPGMMHDWMLMPLPEAAATTTRIASLLTA</sequence>
<dbReference type="InterPro" id="IPR029058">
    <property type="entry name" value="AB_hydrolase_fold"/>
</dbReference>
<feature type="domain" description="Alpha/beta hydrolase fold-3" evidence="2">
    <location>
        <begin position="14"/>
        <end position="211"/>
    </location>
</feature>
<evidence type="ECO:0000259" key="2">
    <source>
        <dbReference type="Pfam" id="PF07859"/>
    </source>
</evidence>
<keyword evidence="4" id="KW-1185">Reference proteome</keyword>
<dbReference type="Proteomes" id="UP000076717">
    <property type="component" value="Unassembled WGS sequence"/>
</dbReference>
<dbReference type="AlphaFoldDB" id="A0A166HE58"/>
<evidence type="ECO:0000313" key="3">
    <source>
        <dbReference type="EMBL" id="KZX20441.1"/>
    </source>
</evidence>
<dbReference type="GO" id="GO:0016787">
    <property type="term" value="F:hydrolase activity"/>
    <property type="evidence" value="ECO:0007669"/>
    <property type="project" value="UniProtKB-KW"/>
</dbReference>
<reference evidence="3 4" key="1">
    <citation type="submission" date="2015-08" db="EMBL/GenBank/DDBJ databases">
        <title>Draft Genome Sequence of Rathayibacter sp. Strain VKM Ac-2596 Isolated from Leaf Gall Induced by Plant-Parasitic Nematodes.</title>
        <authorList>
            <person name="Vasilenko O.V."/>
            <person name="Starodumova I.P."/>
            <person name="Tarlachkov S.V."/>
            <person name="Dorofeeva L.V."/>
            <person name="Evtushenko L.I."/>
        </authorList>
    </citation>
    <scope>NUCLEOTIDE SEQUENCE [LARGE SCALE GENOMIC DNA]</scope>
    <source>
        <strain evidence="3 4">VKM Ac-2596</strain>
    </source>
</reference>
<dbReference type="EMBL" id="LIIN01000098">
    <property type="protein sequence ID" value="KZX20441.1"/>
    <property type="molecule type" value="Genomic_DNA"/>
</dbReference>
<dbReference type="Pfam" id="PF07859">
    <property type="entry name" value="Abhydrolase_3"/>
    <property type="match status" value="1"/>
</dbReference>
<dbReference type="PANTHER" id="PTHR48081">
    <property type="entry name" value="AB HYDROLASE SUPERFAMILY PROTEIN C4A8.06C"/>
    <property type="match status" value="1"/>
</dbReference>
<accession>A0A166HE58</accession>
<dbReference type="InterPro" id="IPR013094">
    <property type="entry name" value="AB_hydrolase_3"/>
</dbReference>
<dbReference type="EC" id="3.1.1.83" evidence="3"/>
<evidence type="ECO:0000313" key="4">
    <source>
        <dbReference type="Proteomes" id="UP000076717"/>
    </source>
</evidence>